<evidence type="ECO:0000313" key="10">
    <source>
        <dbReference type="Proteomes" id="UP000481153"/>
    </source>
</evidence>
<comment type="catalytic activity">
    <reaction evidence="5">
        <text>a 5'-end triphospho-ribonucleoside in mRNA + H2O = a 5'-end diphospho-ribonucleoside in mRNA + phosphate + H(+)</text>
        <dbReference type="Rhea" id="RHEA:67004"/>
        <dbReference type="Rhea" id="RHEA-COMP:17164"/>
        <dbReference type="Rhea" id="RHEA-COMP:17165"/>
        <dbReference type="ChEBI" id="CHEBI:15377"/>
        <dbReference type="ChEBI" id="CHEBI:15378"/>
        <dbReference type="ChEBI" id="CHEBI:43474"/>
        <dbReference type="ChEBI" id="CHEBI:167616"/>
        <dbReference type="ChEBI" id="CHEBI:167618"/>
        <dbReference type="EC" id="3.6.1.74"/>
    </reaction>
    <physiologicalReaction direction="left-to-right" evidence="5">
        <dbReference type="Rhea" id="RHEA:67005"/>
    </physiologicalReaction>
</comment>
<reference evidence="9 10" key="1">
    <citation type="submission" date="2019-07" db="EMBL/GenBank/DDBJ databases">
        <title>Genomics analysis of Aphanomyces spp. identifies a new class of oomycete effector associated with host adaptation.</title>
        <authorList>
            <person name="Gaulin E."/>
        </authorList>
    </citation>
    <scope>NUCLEOTIDE SEQUENCE [LARGE SCALE GENOMIC DNA]</scope>
    <source>
        <strain evidence="9 10">ATCC 201684</strain>
    </source>
</reference>
<dbReference type="InterPro" id="IPR001339">
    <property type="entry name" value="mRNA_cap_enzyme_adenylation"/>
</dbReference>
<evidence type="ECO:0000313" key="9">
    <source>
        <dbReference type="EMBL" id="KAF0727168.1"/>
    </source>
</evidence>
<dbReference type="AlphaFoldDB" id="A0A6G0WIZ2"/>
<evidence type="ECO:0000256" key="2">
    <source>
        <dbReference type="ARBA" id="ARBA00022801"/>
    </source>
</evidence>
<protein>
    <recommendedName>
        <fullName evidence="3">mRNA 5'-phosphatase</fullName>
        <ecNumber evidence="3">3.6.1.74</ecNumber>
    </recommendedName>
</protein>
<dbReference type="InterPro" id="IPR033469">
    <property type="entry name" value="CYTH-like_dom_sf"/>
</dbReference>
<dbReference type="GO" id="GO:0005524">
    <property type="term" value="F:ATP binding"/>
    <property type="evidence" value="ECO:0007669"/>
    <property type="project" value="InterPro"/>
</dbReference>
<dbReference type="GO" id="GO:0140818">
    <property type="term" value="F:mRNA 5'-triphosphate monophosphatase activity"/>
    <property type="evidence" value="ECO:0007669"/>
    <property type="project" value="UniProtKB-EC"/>
</dbReference>
<dbReference type="Gene3D" id="2.40.50.140">
    <property type="entry name" value="Nucleic acid-binding proteins"/>
    <property type="match status" value="1"/>
</dbReference>
<dbReference type="EMBL" id="VJMJ01000200">
    <property type="protein sequence ID" value="KAF0727168.1"/>
    <property type="molecule type" value="Genomic_DNA"/>
</dbReference>
<accession>A0A6G0WIZ2</accession>
<evidence type="ECO:0000256" key="4">
    <source>
        <dbReference type="ARBA" id="ARBA00044624"/>
    </source>
</evidence>
<name>A0A6G0WIZ2_9STRA</name>
<dbReference type="CDD" id="cd07895">
    <property type="entry name" value="Adenylation_mRNA_capping"/>
    <property type="match status" value="1"/>
</dbReference>
<evidence type="ECO:0000256" key="1">
    <source>
        <dbReference type="ARBA" id="ARBA00022664"/>
    </source>
</evidence>
<dbReference type="Gene3D" id="3.30.470.30">
    <property type="entry name" value="DNA ligase/mRNA capping enzyme"/>
    <property type="match status" value="1"/>
</dbReference>
<dbReference type="PANTHER" id="PTHR10367">
    <property type="entry name" value="MRNA-CAPPING ENZYME"/>
    <property type="match status" value="1"/>
</dbReference>
<feature type="compositionally biased region" description="Polar residues" evidence="6">
    <location>
        <begin position="1"/>
        <end position="11"/>
    </location>
</feature>
<comment type="catalytic activity">
    <reaction evidence="4">
        <text>a 5'-end diphospho-ribonucleoside in mRNA + GTP + H(+) = a 5'-end (5'-triphosphoguanosine)-ribonucleoside in mRNA + diphosphate</text>
        <dbReference type="Rhea" id="RHEA:67012"/>
        <dbReference type="Rhea" id="RHEA-COMP:17165"/>
        <dbReference type="Rhea" id="RHEA-COMP:17166"/>
        <dbReference type="ChEBI" id="CHEBI:15378"/>
        <dbReference type="ChEBI" id="CHEBI:33019"/>
        <dbReference type="ChEBI" id="CHEBI:37565"/>
        <dbReference type="ChEBI" id="CHEBI:167616"/>
        <dbReference type="ChEBI" id="CHEBI:167617"/>
        <dbReference type="EC" id="2.7.7.50"/>
    </reaction>
    <physiologicalReaction direction="left-to-right" evidence="4">
        <dbReference type="Rhea" id="RHEA:67013"/>
    </physiologicalReaction>
</comment>
<evidence type="ECO:0000259" key="7">
    <source>
        <dbReference type="Pfam" id="PF01331"/>
    </source>
</evidence>
<feature type="region of interest" description="Disordered" evidence="6">
    <location>
        <begin position="1"/>
        <end position="61"/>
    </location>
</feature>
<dbReference type="GO" id="GO:0006370">
    <property type="term" value="P:7-methylguanosine mRNA capping"/>
    <property type="evidence" value="ECO:0007669"/>
    <property type="project" value="InterPro"/>
</dbReference>
<gene>
    <name evidence="9" type="ORF">Ae201684_014699</name>
</gene>
<dbReference type="InterPro" id="IPR051029">
    <property type="entry name" value="mRNA_Capping_Enz/RNA_Phosphat"/>
</dbReference>
<proteinExistence type="predicted"/>
<sequence length="678" mass="76181">MSMAKRSSNPVGSILHGMSKKAKSMDEARKSDATIASMLGDNHQGQHGGRGPKLPTDTSQSPDCAIADFLESMRDTIDNQGVGATVEVELRLGKITSSATGQRFGPSVPGDACVILQEHDMKSHGAKFVPGVKKEDYSTFHHKSMKLTAQDSFAKQDERQNVSTYPGSKRVIEEIDLNTGHTQAPQMQVKQRLGTLDIFLPHCDYDCRVAISLEFPSTEVSMESLPAPEHRRGKKRVSAVGPDVRVDLTEVSDEGNSVVSYEVELELRPSFVQAWLNLPDGRSRNGAIGSAGVLWSTLSKNLMVQAAQAYKQSWEQVDPDNALRHAYQRHFDNPQKFPGTMPVGFARWHIPAVREREYYCSEKTDGVRYFLVATANRVILVDRSNLPFTAPGLEPLASILPDGTVLDGEYVLHQKHQRFIFMAFDIVAKGPLPSDACVRKPFHDRLNDLFKFLSDEGPYCHGLRAMGLHNDAVITILRKRWVAVKEIRNLFRLIKEMKLANSKERVRVYRDDKREHFTDGVVFCPGQAPYVSFSHNEYLKWKWGDLITIDFLAELRDGSVRYSCTGPGNKMIELDQIVVVDPKDGPRIQSLLQRSPSGQAILEFAFNADAGLWQFKLERPDKDTPNYIRTVLGSLINMAEAISEEELQCRLLTSDDSAWNRKMKEKRVEALTDILHRK</sequence>
<evidence type="ECO:0000256" key="3">
    <source>
        <dbReference type="ARBA" id="ARBA00035028"/>
    </source>
</evidence>
<dbReference type="EC" id="3.6.1.74" evidence="3"/>
<dbReference type="SUPFAM" id="SSF55154">
    <property type="entry name" value="CYTH-like phosphatases"/>
    <property type="match status" value="1"/>
</dbReference>
<evidence type="ECO:0000256" key="6">
    <source>
        <dbReference type="SAM" id="MobiDB-lite"/>
    </source>
</evidence>
<dbReference type="GO" id="GO:0004651">
    <property type="term" value="F:polynucleotide 5'-phosphatase activity"/>
    <property type="evidence" value="ECO:0007669"/>
    <property type="project" value="InterPro"/>
</dbReference>
<evidence type="ECO:0000259" key="8">
    <source>
        <dbReference type="Pfam" id="PF02940"/>
    </source>
</evidence>
<dbReference type="Proteomes" id="UP000481153">
    <property type="component" value="Unassembled WGS sequence"/>
</dbReference>
<dbReference type="VEuPathDB" id="FungiDB:AeMF1_011255"/>
<organism evidence="9 10">
    <name type="scientific">Aphanomyces euteiches</name>
    <dbReference type="NCBI Taxonomy" id="100861"/>
    <lineage>
        <taxon>Eukaryota</taxon>
        <taxon>Sar</taxon>
        <taxon>Stramenopiles</taxon>
        <taxon>Oomycota</taxon>
        <taxon>Saprolegniomycetes</taxon>
        <taxon>Saprolegniales</taxon>
        <taxon>Verrucalvaceae</taxon>
        <taxon>Aphanomyces</taxon>
    </lineage>
</organism>
<dbReference type="SUPFAM" id="SSF56091">
    <property type="entry name" value="DNA ligase/mRNA capping enzyme, catalytic domain"/>
    <property type="match status" value="1"/>
</dbReference>
<feature type="domain" description="mRNA capping enzyme adenylation" evidence="7">
    <location>
        <begin position="342"/>
        <end position="542"/>
    </location>
</feature>
<dbReference type="Pfam" id="PF01331">
    <property type="entry name" value="mRNA_cap_enzyme"/>
    <property type="match status" value="1"/>
</dbReference>
<dbReference type="CDD" id="cd07470">
    <property type="entry name" value="CYTH-like_mRNA_RTPase"/>
    <property type="match status" value="1"/>
</dbReference>
<dbReference type="InterPro" id="IPR012340">
    <property type="entry name" value="NA-bd_OB-fold"/>
</dbReference>
<feature type="domain" description="mRNA triphosphatase Cet1-like" evidence="8">
    <location>
        <begin position="67"/>
        <end position="267"/>
    </location>
</feature>
<dbReference type="InterPro" id="IPR004206">
    <property type="entry name" value="mRNA_triPase_Cet1"/>
</dbReference>
<comment type="caution">
    <text evidence="9">The sequence shown here is derived from an EMBL/GenBank/DDBJ whole genome shotgun (WGS) entry which is preliminary data.</text>
</comment>
<keyword evidence="10" id="KW-1185">Reference proteome</keyword>
<keyword evidence="2" id="KW-0378">Hydrolase</keyword>
<dbReference type="Gene3D" id="3.20.100.10">
    <property type="entry name" value="mRNA triphosphatase Cet1-like"/>
    <property type="match status" value="1"/>
</dbReference>
<dbReference type="SUPFAM" id="SSF50249">
    <property type="entry name" value="Nucleic acid-binding proteins"/>
    <property type="match status" value="1"/>
</dbReference>
<dbReference type="GO" id="GO:0004484">
    <property type="term" value="F:mRNA guanylyltransferase activity"/>
    <property type="evidence" value="ECO:0007669"/>
    <property type="project" value="UniProtKB-EC"/>
</dbReference>
<keyword evidence="1" id="KW-0507">mRNA processing</keyword>
<dbReference type="Pfam" id="PF02940">
    <property type="entry name" value="mRNA_triPase"/>
    <property type="match status" value="1"/>
</dbReference>
<feature type="compositionally biased region" description="Basic and acidic residues" evidence="6">
    <location>
        <begin position="23"/>
        <end position="32"/>
    </location>
</feature>
<evidence type="ECO:0000256" key="5">
    <source>
        <dbReference type="ARBA" id="ARBA00047740"/>
    </source>
</evidence>
<dbReference type="PANTHER" id="PTHR10367:SF17">
    <property type="entry name" value="MRNA-CAPPING ENZYME"/>
    <property type="match status" value="1"/>
</dbReference>
<dbReference type="InterPro" id="IPR037009">
    <property type="entry name" value="mRNA_triPase_Cet1_sf"/>
</dbReference>